<keyword evidence="2" id="KW-1185">Reference proteome</keyword>
<name>A0A841U6D6_9BACL</name>
<organism evidence="1 2">
    <name type="scientific">Cohnella xylanilytica</name>
    <dbReference type="NCBI Taxonomy" id="557555"/>
    <lineage>
        <taxon>Bacteria</taxon>
        <taxon>Bacillati</taxon>
        <taxon>Bacillota</taxon>
        <taxon>Bacilli</taxon>
        <taxon>Bacillales</taxon>
        <taxon>Paenibacillaceae</taxon>
        <taxon>Cohnella</taxon>
    </lineage>
</organism>
<comment type="caution">
    <text evidence="1">The sequence shown here is derived from an EMBL/GenBank/DDBJ whole genome shotgun (WGS) entry which is preliminary data.</text>
</comment>
<dbReference type="EMBL" id="JACJVR010000075">
    <property type="protein sequence ID" value="MBB6693560.1"/>
    <property type="molecule type" value="Genomic_DNA"/>
</dbReference>
<evidence type="ECO:0000313" key="1">
    <source>
        <dbReference type="EMBL" id="MBB6693560.1"/>
    </source>
</evidence>
<dbReference type="InterPro" id="IPR024211">
    <property type="entry name" value="DUF3841"/>
</dbReference>
<proteinExistence type="predicted"/>
<accession>A0A841U6D6</accession>
<dbReference type="Pfam" id="PF12952">
    <property type="entry name" value="DUF3841"/>
    <property type="match status" value="1"/>
</dbReference>
<dbReference type="Proteomes" id="UP000553776">
    <property type="component" value="Unassembled WGS sequence"/>
</dbReference>
<gene>
    <name evidence="1" type="ORF">H7B90_19385</name>
</gene>
<evidence type="ECO:0000313" key="2">
    <source>
        <dbReference type="Proteomes" id="UP000553776"/>
    </source>
</evidence>
<dbReference type="RefSeq" id="WP_185137544.1">
    <property type="nucleotide sequence ID" value="NZ_JACJVR010000075.1"/>
</dbReference>
<protein>
    <submittedName>
        <fullName evidence="1">DUF3841 domain-containing protein</fullName>
    </submittedName>
</protein>
<sequence length="175" mass="21101">MAIFWTLQTEEGWNIALRRGYLEGNAAYAMYPEEYLWMMEQMRRRLPRYNGEYPIWLWIEKPDMRSTGHFNSYTKCVRLTVELDERDVLISDFYDWTSVLNNDFIAHNEQEYNDFYAGKLSLSLEESWERIFDYPCPRDEGWDGTHLWLQGVTGRVYLEQVKKVEHFVSRKQGVI</sequence>
<reference evidence="1 2" key="1">
    <citation type="submission" date="2020-08" db="EMBL/GenBank/DDBJ databases">
        <title>Cohnella phylogeny.</title>
        <authorList>
            <person name="Dunlap C."/>
        </authorList>
    </citation>
    <scope>NUCLEOTIDE SEQUENCE [LARGE SCALE GENOMIC DNA]</scope>
    <source>
        <strain evidence="1 2">DSM 25239</strain>
    </source>
</reference>
<dbReference type="AlphaFoldDB" id="A0A841U6D6"/>